<sequence length="146" mass="15632">MSQQSETTGAEDTRRPAYGAGRVLIFVYGIFAISATARAAVQLIRDAAEAPLAYTLSAVAAVVYLGATVAMAHNGRRMRRLAWVTVSFELAGVLAVGTLSLIRPDLFPHASVWSHFGAGYGYIPAALPLLGLFWMWRSSPARIAHG</sequence>
<evidence type="ECO:0000313" key="3">
    <source>
        <dbReference type="Proteomes" id="UP000593758"/>
    </source>
</evidence>
<feature type="transmembrane region" description="Helical" evidence="1">
    <location>
        <begin position="23"/>
        <end position="44"/>
    </location>
</feature>
<name>A0A7M1SNX0_9MICO</name>
<dbReference type="RefSeq" id="WP_193495327.1">
    <property type="nucleotide sequence ID" value="NZ_CP063169.1"/>
</dbReference>
<dbReference type="Proteomes" id="UP000593758">
    <property type="component" value="Chromosome"/>
</dbReference>
<organism evidence="2 3">
    <name type="scientific">Ruania alkalisoli</name>
    <dbReference type="NCBI Taxonomy" id="2779775"/>
    <lineage>
        <taxon>Bacteria</taxon>
        <taxon>Bacillati</taxon>
        <taxon>Actinomycetota</taxon>
        <taxon>Actinomycetes</taxon>
        <taxon>Micrococcales</taxon>
        <taxon>Ruaniaceae</taxon>
        <taxon>Ruania</taxon>
    </lineage>
</organism>
<feature type="transmembrane region" description="Helical" evidence="1">
    <location>
        <begin position="114"/>
        <end position="136"/>
    </location>
</feature>
<evidence type="ECO:0000256" key="1">
    <source>
        <dbReference type="SAM" id="Phobius"/>
    </source>
</evidence>
<keyword evidence="1" id="KW-0472">Membrane</keyword>
<proteinExistence type="predicted"/>
<keyword evidence="3" id="KW-1185">Reference proteome</keyword>
<feature type="transmembrane region" description="Helical" evidence="1">
    <location>
        <begin position="81"/>
        <end position="102"/>
    </location>
</feature>
<dbReference type="EMBL" id="CP063169">
    <property type="protein sequence ID" value="QOR69165.1"/>
    <property type="molecule type" value="Genomic_DNA"/>
</dbReference>
<reference evidence="2 3" key="1">
    <citation type="submission" date="2020-10" db="EMBL/GenBank/DDBJ databases">
        <title>Haloactinobacterium sp. RN3S43, a bacterium isolated from saline soil.</title>
        <authorList>
            <person name="Sun J.-Q."/>
        </authorList>
    </citation>
    <scope>NUCLEOTIDE SEQUENCE [LARGE SCALE GENOMIC DNA]</scope>
    <source>
        <strain evidence="2 3">RN3S43</strain>
    </source>
</reference>
<dbReference type="KEGG" id="halt:IM660_10540"/>
<evidence type="ECO:0000313" key="2">
    <source>
        <dbReference type="EMBL" id="QOR69165.1"/>
    </source>
</evidence>
<dbReference type="AlphaFoldDB" id="A0A7M1SNX0"/>
<keyword evidence="1" id="KW-0812">Transmembrane</keyword>
<accession>A0A7M1SNX0</accession>
<protein>
    <recommendedName>
        <fullName evidence="4">Integral membrane protein</fullName>
    </recommendedName>
</protein>
<evidence type="ECO:0008006" key="4">
    <source>
        <dbReference type="Google" id="ProtNLM"/>
    </source>
</evidence>
<feature type="transmembrane region" description="Helical" evidence="1">
    <location>
        <begin position="50"/>
        <end position="69"/>
    </location>
</feature>
<keyword evidence="1" id="KW-1133">Transmembrane helix</keyword>
<gene>
    <name evidence="2" type="ORF">IM660_10540</name>
</gene>